<accession>A0A9Q2XSR2</accession>
<dbReference type="EMBL" id="JAHTBI010000169">
    <property type="protein sequence ID" value="MBV6290486.1"/>
    <property type="molecule type" value="Genomic_DNA"/>
</dbReference>
<organism evidence="1 2">
    <name type="scientific">Pseudomonas aegrilactucae</name>
    <dbReference type="NCBI Taxonomy" id="2854028"/>
    <lineage>
        <taxon>Bacteria</taxon>
        <taxon>Pseudomonadati</taxon>
        <taxon>Pseudomonadota</taxon>
        <taxon>Gammaproteobacteria</taxon>
        <taxon>Pseudomonadales</taxon>
        <taxon>Pseudomonadaceae</taxon>
        <taxon>Pseudomonas</taxon>
    </lineage>
</organism>
<sequence>MFEVLVHRSKFKEFKKGANGRISSLPANDEDEFSAVMVRGESGRLGFNANAASREVLRSLLDECYCFTAPDTIFPPGKRREGGLPNFFFKDKGGALGEMIMTHERYILDMKKYNIISRHKSVEKPSPSALAGFLRDDNRLERELYKYLLSSCEYLGILQHSEERGWGAFDLISRDMEDFIIKLERLVGDNGRLVFIEEMRNMPCW</sequence>
<dbReference type="Proteomes" id="UP001106592">
    <property type="component" value="Unassembled WGS sequence"/>
</dbReference>
<evidence type="ECO:0000313" key="2">
    <source>
        <dbReference type="Proteomes" id="UP001106592"/>
    </source>
</evidence>
<protein>
    <submittedName>
        <fullName evidence="1">Uncharacterized protein</fullName>
    </submittedName>
</protein>
<evidence type="ECO:0000313" key="1">
    <source>
        <dbReference type="EMBL" id="MBV6290486.1"/>
    </source>
</evidence>
<proteinExistence type="predicted"/>
<dbReference type="RefSeq" id="WP_217978469.1">
    <property type="nucleotide sequence ID" value="NZ_JAHTBI010000169.1"/>
</dbReference>
<dbReference type="AlphaFoldDB" id="A0A9Q2XSR2"/>
<gene>
    <name evidence="1" type="ORF">KUO17_26325</name>
</gene>
<reference evidence="1" key="2">
    <citation type="journal article" date="2023" name="Plant Pathol.">
        <title>Dismantling and reorganizing Pseudomonas marginalis sensu#lato.</title>
        <authorList>
            <person name="Sawada H."/>
            <person name="Fujikawa T."/>
            <person name="Satou M."/>
        </authorList>
    </citation>
    <scope>NUCLEOTIDE SEQUENCE</scope>
    <source>
        <strain evidence="1">MAFF 301350</strain>
    </source>
</reference>
<keyword evidence="2" id="KW-1185">Reference proteome</keyword>
<reference evidence="1" key="1">
    <citation type="journal article" date="2022" name="Int. J. Syst. Evol. Microbiol.">
        <title>Pseudomonas aegrilactucae sp. nov. and Pseudomonas morbosilactucae sp. nov., pathogens causing bacterial rot of lettuce in Japan.</title>
        <authorList>
            <person name="Sawada H."/>
            <person name="Fujikawa T."/>
            <person name="Satou M."/>
        </authorList>
    </citation>
    <scope>NUCLEOTIDE SEQUENCE</scope>
    <source>
        <strain evidence="1">MAFF 301350</strain>
    </source>
</reference>
<name>A0A9Q2XSR2_9PSED</name>
<comment type="caution">
    <text evidence="1">The sequence shown here is derived from an EMBL/GenBank/DDBJ whole genome shotgun (WGS) entry which is preliminary data.</text>
</comment>